<dbReference type="InParanoid" id="A0A6P8Z0L1"/>
<evidence type="ECO:0000256" key="2">
    <source>
        <dbReference type="ARBA" id="ARBA00022574"/>
    </source>
</evidence>
<evidence type="ECO:0000256" key="6">
    <source>
        <dbReference type="ARBA" id="ARBA00039131"/>
    </source>
</evidence>
<dbReference type="Proteomes" id="UP000515158">
    <property type="component" value="Unplaced"/>
</dbReference>
<dbReference type="InterPro" id="IPR019775">
    <property type="entry name" value="WD40_repeat_CS"/>
</dbReference>
<dbReference type="PROSITE" id="PS50294">
    <property type="entry name" value="WD_REPEATS_REGION"/>
    <property type="match status" value="1"/>
</dbReference>
<keyword evidence="3" id="KW-0677">Repeat</keyword>
<dbReference type="GeneID" id="117646555"/>
<dbReference type="EC" id="3.1.1.97" evidence="6"/>
<evidence type="ECO:0000256" key="5">
    <source>
        <dbReference type="ARBA" id="ARBA00038092"/>
    </source>
</evidence>
<feature type="repeat" description="WD" evidence="8">
    <location>
        <begin position="231"/>
        <end position="266"/>
    </location>
</feature>
<comment type="catalytic activity">
    <reaction evidence="7">
        <text>diphthine methyl ester-[translation elongation factor 2] + H2O = diphthine-[translation elongation factor 2] + methanol + H(+)</text>
        <dbReference type="Rhea" id="RHEA:42656"/>
        <dbReference type="Rhea" id="RHEA-COMP:10172"/>
        <dbReference type="Rhea" id="RHEA-COMP:10173"/>
        <dbReference type="ChEBI" id="CHEBI:15377"/>
        <dbReference type="ChEBI" id="CHEBI:15378"/>
        <dbReference type="ChEBI" id="CHEBI:17790"/>
        <dbReference type="ChEBI" id="CHEBI:79005"/>
        <dbReference type="ChEBI" id="CHEBI:82696"/>
        <dbReference type="EC" id="3.1.1.97"/>
    </reaction>
</comment>
<keyword evidence="10" id="KW-0808">Transferase</keyword>
<accession>A0A6P8Z0L1</accession>
<dbReference type="InterPro" id="IPR015943">
    <property type="entry name" value="WD40/YVTN_repeat-like_dom_sf"/>
</dbReference>
<dbReference type="Gene3D" id="2.130.10.10">
    <property type="entry name" value="YVTN repeat-like/Quinoprotein amine dehydrogenase"/>
    <property type="match status" value="1"/>
</dbReference>
<sequence length="388" mass="43223">MTTAKFTTVFDWDTIQSADSTEWCPLAPNQNVFVCGTYQIEKKEGEGNDPSSPPTHRLGRIYVFEVSDTLALKPHQVLDLPAVLDLKWSLQKICGKTLLGVVTATAALLILELQEDKQLVKLFETEVKGPNDIKETLALSLDWSCGRSSVDAFGDNQVYITVSDSQGGANLFKISENMDLTLLKRWQGHEYEAWICAFNYWEPSVVFSGGDDCVLKGWDIRTGLDTPIFLNRSHNAGVTSLQSNALFENILVSGSYDEQLRMWDTRKMKNPLHLLNLSGGVWRVKWDPFSHNSILAACMHGGFHVVKCKDTLNSSGEPTILASYNNHASIAYGADWCHLDSPSVKMLFASDEGALQPTLEYDHNLTLVSTCSFYDHKLCVSVLSEKQT</sequence>
<name>A0A6P8Z0L1_THRPL</name>
<dbReference type="InterPro" id="IPR001680">
    <property type="entry name" value="WD40_rpt"/>
</dbReference>
<reference evidence="10" key="1">
    <citation type="submission" date="2025-08" db="UniProtKB">
        <authorList>
            <consortium name="RefSeq"/>
        </authorList>
    </citation>
    <scope>IDENTIFICATION</scope>
    <source>
        <tissue evidence="10">Total insect</tissue>
    </source>
</reference>
<comment type="similarity">
    <text evidence="5">Belongs to the DPH7 family.</text>
</comment>
<dbReference type="SMART" id="SM00320">
    <property type="entry name" value="WD40"/>
    <property type="match status" value="3"/>
</dbReference>
<dbReference type="SUPFAM" id="SSF50978">
    <property type="entry name" value="WD40 repeat-like"/>
    <property type="match status" value="1"/>
</dbReference>
<dbReference type="GO" id="GO:0017183">
    <property type="term" value="P:protein histidyl modification to diphthamide"/>
    <property type="evidence" value="ECO:0007669"/>
    <property type="project" value="TreeGrafter"/>
</dbReference>
<dbReference type="AlphaFoldDB" id="A0A6P8Z0L1"/>
<keyword evidence="4" id="KW-0378">Hydrolase</keyword>
<dbReference type="InterPro" id="IPR036322">
    <property type="entry name" value="WD40_repeat_dom_sf"/>
</dbReference>
<proteinExistence type="inferred from homology"/>
<organism evidence="10">
    <name type="scientific">Thrips palmi</name>
    <name type="common">Melon thrips</name>
    <dbReference type="NCBI Taxonomy" id="161013"/>
    <lineage>
        <taxon>Eukaryota</taxon>
        <taxon>Metazoa</taxon>
        <taxon>Ecdysozoa</taxon>
        <taxon>Arthropoda</taxon>
        <taxon>Hexapoda</taxon>
        <taxon>Insecta</taxon>
        <taxon>Pterygota</taxon>
        <taxon>Neoptera</taxon>
        <taxon>Paraneoptera</taxon>
        <taxon>Thysanoptera</taxon>
        <taxon>Terebrantia</taxon>
        <taxon>Thripoidea</taxon>
        <taxon>Thripidae</taxon>
        <taxon>Thrips</taxon>
    </lineage>
</organism>
<dbReference type="InterPro" id="IPR052415">
    <property type="entry name" value="Diphthine_MTase"/>
</dbReference>
<dbReference type="GO" id="GO:0061685">
    <property type="term" value="F:diphthine methylesterase activity"/>
    <property type="evidence" value="ECO:0007669"/>
    <property type="project" value="UniProtKB-EC"/>
</dbReference>
<dbReference type="GO" id="GO:0005737">
    <property type="term" value="C:cytoplasm"/>
    <property type="evidence" value="ECO:0007669"/>
    <property type="project" value="TreeGrafter"/>
</dbReference>
<evidence type="ECO:0000256" key="8">
    <source>
        <dbReference type="PROSITE-ProRule" id="PRU00221"/>
    </source>
</evidence>
<keyword evidence="2 8" id="KW-0853">WD repeat</keyword>
<gene>
    <name evidence="10" type="primary">LOC117646555</name>
</gene>
<keyword evidence="10" id="KW-0489">Methyltransferase</keyword>
<evidence type="ECO:0000313" key="10">
    <source>
        <dbReference type="RefSeq" id="XP_034243485.1"/>
    </source>
</evidence>
<evidence type="ECO:0000256" key="4">
    <source>
        <dbReference type="ARBA" id="ARBA00022801"/>
    </source>
</evidence>
<comment type="pathway">
    <text evidence="1">Protein modification; peptidyl-diphthamide biosynthesis.</text>
</comment>
<dbReference type="PANTHER" id="PTHR46042">
    <property type="entry name" value="DIPHTHINE METHYLTRANSFERASE"/>
    <property type="match status" value="1"/>
</dbReference>
<dbReference type="PANTHER" id="PTHR46042:SF1">
    <property type="entry name" value="DIPHTHINE METHYLTRANSFERASE"/>
    <property type="match status" value="1"/>
</dbReference>
<evidence type="ECO:0000256" key="1">
    <source>
        <dbReference type="ARBA" id="ARBA00005156"/>
    </source>
</evidence>
<evidence type="ECO:0000256" key="7">
    <source>
        <dbReference type="ARBA" id="ARBA00047551"/>
    </source>
</evidence>
<dbReference type="Pfam" id="PF00400">
    <property type="entry name" value="WD40"/>
    <property type="match status" value="1"/>
</dbReference>
<protein>
    <recommendedName>
        <fullName evidence="6">methylated diphthine methylhydrolase</fullName>
        <ecNumber evidence="6">3.1.1.97</ecNumber>
    </recommendedName>
</protein>
<evidence type="ECO:0000313" key="9">
    <source>
        <dbReference type="Proteomes" id="UP000515158"/>
    </source>
</evidence>
<dbReference type="FunCoup" id="A0A6P8Z0L1">
    <property type="interactions" value="1410"/>
</dbReference>
<dbReference type="GO" id="GO:0008168">
    <property type="term" value="F:methyltransferase activity"/>
    <property type="evidence" value="ECO:0007669"/>
    <property type="project" value="UniProtKB-KW"/>
</dbReference>
<dbReference type="OrthoDB" id="1930760at2759"/>
<dbReference type="RefSeq" id="XP_034243485.1">
    <property type="nucleotide sequence ID" value="XM_034387594.1"/>
</dbReference>
<keyword evidence="9" id="KW-1185">Reference proteome</keyword>
<dbReference type="GO" id="GO:0032259">
    <property type="term" value="P:methylation"/>
    <property type="evidence" value="ECO:0007669"/>
    <property type="project" value="UniProtKB-KW"/>
</dbReference>
<evidence type="ECO:0000256" key="3">
    <source>
        <dbReference type="ARBA" id="ARBA00022737"/>
    </source>
</evidence>
<dbReference type="PROSITE" id="PS00678">
    <property type="entry name" value="WD_REPEATS_1"/>
    <property type="match status" value="1"/>
</dbReference>
<dbReference type="PROSITE" id="PS50082">
    <property type="entry name" value="WD_REPEATS_2"/>
    <property type="match status" value="1"/>
</dbReference>
<dbReference type="KEGG" id="tpal:117646555"/>